<protein>
    <submittedName>
        <fullName evidence="4">4-hydroxythreonine-4-phosphate dehydrogenase PdxA</fullName>
        <ecNumber evidence="4">1.1.1.262</ecNumber>
    </submittedName>
</protein>
<reference evidence="4 5" key="1">
    <citation type="submission" date="2023-11" db="EMBL/GenBank/DDBJ databases">
        <title>Peredibacter starrii A3.12.</title>
        <authorList>
            <person name="Mitchell R.J."/>
        </authorList>
    </citation>
    <scope>NUCLEOTIDE SEQUENCE [LARGE SCALE GENOMIC DNA]</scope>
    <source>
        <strain evidence="4 5">A3.12</strain>
    </source>
</reference>
<evidence type="ECO:0000256" key="1">
    <source>
        <dbReference type="ARBA" id="ARBA00022723"/>
    </source>
</evidence>
<sequence>MKVYVTQGHEEGIGLEVFFKSVMLMPKEELKLIRLIAFEQSVIETLISMRLPFHIQEDSIFLAGIEIKVYWLSAVNHSQSFTAIELGMRLCESGGVLFTLPTSKDQFPGYAGHTEYFRAFYKKPELGMFFSSPRLQVLLLSDHVAVKDLSKLMTEDLIYQRLLSAVKTLDSWNWPTKRILISGMNPHAGEQGLIGDEDDRITKAIKRLRSKVKLEVLGPLPGDTMLFEQKSKEDLLVYLFHDQGLGVFKGLQGFIGSNITLGLPYPRFSPDHGTSFSLFSKNQADYRGCAYSLKEAVQMLTRISDGKNSSHQSKGSQS</sequence>
<accession>A0AAX4HQ06</accession>
<evidence type="ECO:0000313" key="5">
    <source>
        <dbReference type="Proteomes" id="UP001324634"/>
    </source>
</evidence>
<dbReference type="EC" id="1.1.1.262" evidence="4"/>
<dbReference type="EMBL" id="CP139487">
    <property type="protein sequence ID" value="WPU65413.1"/>
    <property type="molecule type" value="Genomic_DNA"/>
</dbReference>
<dbReference type="KEGG" id="psti:SOO65_01485"/>
<evidence type="ECO:0000256" key="2">
    <source>
        <dbReference type="ARBA" id="ARBA00023002"/>
    </source>
</evidence>
<dbReference type="AlphaFoldDB" id="A0AAX4HQ06"/>
<dbReference type="Pfam" id="PF04166">
    <property type="entry name" value="PdxA"/>
    <property type="match status" value="1"/>
</dbReference>
<dbReference type="Gene3D" id="3.40.718.10">
    <property type="entry name" value="Isopropylmalate Dehydrogenase"/>
    <property type="match status" value="1"/>
</dbReference>
<keyword evidence="1" id="KW-0479">Metal-binding</keyword>
<evidence type="ECO:0000256" key="3">
    <source>
        <dbReference type="ARBA" id="ARBA00023027"/>
    </source>
</evidence>
<keyword evidence="5" id="KW-1185">Reference proteome</keyword>
<keyword evidence="3" id="KW-0520">NAD</keyword>
<gene>
    <name evidence="4" type="ORF">SOO65_01485</name>
</gene>
<dbReference type="PANTHER" id="PTHR30004:SF6">
    <property type="entry name" value="D-THREONATE 4-PHOSPHATE DEHYDROGENASE"/>
    <property type="match status" value="1"/>
</dbReference>
<organism evidence="4 5">
    <name type="scientific">Peredibacter starrii</name>
    <dbReference type="NCBI Taxonomy" id="28202"/>
    <lineage>
        <taxon>Bacteria</taxon>
        <taxon>Pseudomonadati</taxon>
        <taxon>Bdellovibrionota</taxon>
        <taxon>Bacteriovoracia</taxon>
        <taxon>Bacteriovoracales</taxon>
        <taxon>Bacteriovoracaceae</taxon>
        <taxon>Peredibacter</taxon>
    </lineage>
</organism>
<dbReference type="InterPro" id="IPR005255">
    <property type="entry name" value="PdxA_fam"/>
</dbReference>
<dbReference type="GO" id="GO:0050570">
    <property type="term" value="F:4-hydroxythreonine-4-phosphate dehydrogenase activity"/>
    <property type="evidence" value="ECO:0007669"/>
    <property type="project" value="UniProtKB-EC"/>
</dbReference>
<dbReference type="PANTHER" id="PTHR30004">
    <property type="entry name" value="4-HYDROXYTHREONINE-4-PHOSPHATE DEHYDROGENASE"/>
    <property type="match status" value="1"/>
</dbReference>
<name>A0AAX4HQ06_9BACT</name>
<keyword evidence="2 4" id="KW-0560">Oxidoreductase</keyword>
<dbReference type="GO" id="GO:0051287">
    <property type="term" value="F:NAD binding"/>
    <property type="evidence" value="ECO:0007669"/>
    <property type="project" value="InterPro"/>
</dbReference>
<dbReference type="SUPFAM" id="SSF53659">
    <property type="entry name" value="Isocitrate/Isopropylmalate dehydrogenase-like"/>
    <property type="match status" value="1"/>
</dbReference>
<proteinExistence type="predicted"/>
<dbReference type="Proteomes" id="UP001324634">
    <property type="component" value="Chromosome"/>
</dbReference>
<dbReference type="RefSeq" id="WP_321395829.1">
    <property type="nucleotide sequence ID" value="NZ_CP139487.1"/>
</dbReference>
<evidence type="ECO:0000313" key="4">
    <source>
        <dbReference type="EMBL" id="WPU65413.1"/>
    </source>
</evidence>
<dbReference type="GO" id="GO:0046872">
    <property type="term" value="F:metal ion binding"/>
    <property type="evidence" value="ECO:0007669"/>
    <property type="project" value="UniProtKB-KW"/>
</dbReference>